<dbReference type="InterPro" id="IPR003593">
    <property type="entry name" value="AAA+_ATPase"/>
</dbReference>
<feature type="domain" description="AAA+ ATPase" evidence="1">
    <location>
        <begin position="43"/>
        <end position="199"/>
    </location>
</feature>
<reference evidence="2 3" key="1">
    <citation type="journal article" date="2015" name="Environ. Microbiol.">
        <title>Methane oxidation coupled to nitrate reduction under hypoxia by the Gammaproteobacterium Methylomonas denitrificans, sp. nov. type strain FJG1.</title>
        <authorList>
            <person name="Kits K.D."/>
            <person name="Klotz M.G."/>
            <person name="Stein L.Y."/>
        </authorList>
    </citation>
    <scope>NUCLEOTIDE SEQUENCE [LARGE SCALE GENOMIC DNA]</scope>
    <source>
        <strain evidence="2 3">FJG1</strain>
    </source>
</reference>
<sequence length="324" mass="36763">MIDQTDFNQTWATVSRLIVKHPGFNQAYQALKDAYLFNRQTGLSKNYWLVGPSGTGKTTLMDMLVKEFPPVELDDRRSIPVLAINIPALPTIKNLAEEILVQLGDPLFHRGSAIDKTIRILHLIKVCDVKLIVFDEMQHFIDRGHKRAPAEVADWLKTLIDRAQISTVIMGLERTQIILDSNEQLRRRFCRRIDLRPFDLECPTSRSHFLGVIKKIDATFGLPTALDLQQPSIARQLHFATNGIMDYMVKLMLGAYQIALNGESPGIDQNCLQAAFSESIWVEGLGKLNPFHPDFFGERLDQRGMVFYKAPAVELVKAKKGHRL</sequence>
<evidence type="ECO:0000259" key="1">
    <source>
        <dbReference type="SMART" id="SM00382"/>
    </source>
</evidence>
<accession>A0A126T4B4</accession>
<dbReference type="STRING" id="1538553.JT25_010600"/>
<dbReference type="RefSeq" id="WP_036278568.1">
    <property type="nucleotide sequence ID" value="NZ_CP014476.1"/>
</dbReference>
<proteinExistence type="predicted"/>
<dbReference type="InterPro" id="IPR027417">
    <property type="entry name" value="P-loop_NTPase"/>
</dbReference>
<dbReference type="InterPro" id="IPR008868">
    <property type="entry name" value="TniB"/>
</dbReference>
<dbReference type="SMART" id="SM00382">
    <property type="entry name" value="AAA"/>
    <property type="match status" value="1"/>
</dbReference>
<protein>
    <submittedName>
        <fullName evidence="2">Transposase</fullName>
    </submittedName>
</protein>
<dbReference type="SUPFAM" id="SSF52540">
    <property type="entry name" value="P-loop containing nucleoside triphosphate hydrolases"/>
    <property type="match status" value="1"/>
</dbReference>
<dbReference type="AlphaFoldDB" id="A0A126T4B4"/>
<keyword evidence="3" id="KW-1185">Reference proteome</keyword>
<dbReference type="OrthoDB" id="6058098at2"/>
<gene>
    <name evidence="2" type="ORF">JT25_010600</name>
</gene>
<name>A0A126T4B4_9GAMM</name>
<dbReference type="Pfam" id="PF05621">
    <property type="entry name" value="TniB"/>
    <property type="match status" value="1"/>
</dbReference>
<dbReference type="KEGG" id="mdn:JT25_010600"/>
<evidence type="ECO:0000313" key="3">
    <source>
        <dbReference type="Proteomes" id="UP000030512"/>
    </source>
</evidence>
<dbReference type="Proteomes" id="UP000030512">
    <property type="component" value="Chromosome"/>
</dbReference>
<organism evidence="2 3">
    <name type="scientific">Methylomonas denitrificans</name>
    <dbReference type="NCBI Taxonomy" id="1538553"/>
    <lineage>
        <taxon>Bacteria</taxon>
        <taxon>Pseudomonadati</taxon>
        <taxon>Pseudomonadota</taxon>
        <taxon>Gammaproteobacteria</taxon>
        <taxon>Methylococcales</taxon>
        <taxon>Methylococcaceae</taxon>
        <taxon>Methylomonas</taxon>
    </lineage>
</organism>
<dbReference type="CDD" id="cd00009">
    <property type="entry name" value="AAA"/>
    <property type="match status" value="1"/>
</dbReference>
<dbReference type="Gene3D" id="3.40.50.300">
    <property type="entry name" value="P-loop containing nucleotide triphosphate hydrolases"/>
    <property type="match status" value="1"/>
</dbReference>
<evidence type="ECO:0000313" key="2">
    <source>
        <dbReference type="EMBL" id="AMK76931.1"/>
    </source>
</evidence>
<dbReference type="EMBL" id="CP014476">
    <property type="protein sequence ID" value="AMK76931.1"/>
    <property type="molecule type" value="Genomic_DNA"/>
</dbReference>